<dbReference type="PANTHER" id="PTHR13924">
    <property type="entry name" value="TRANSFORMING ACIDIC COILED-COIL CONTAINING PROTEIN 1/2"/>
    <property type="match status" value="1"/>
</dbReference>
<dbReference type="InterPro" id="IPR039915">
    <property type="entry name" value="TACC"/>
</dbReference>
<evidence type="ECO:0000259" key="9">
    <source>
        <dbReference type="Pfam" id="PF05010"/>
    </source>
</evidence>
<evidence type="ECO:0000256" key="6">
    <source>
        <dbReference type="ARBA" id="ARBA00023212"/>
    </source>
</evidence>
<dbReference type="GO" id="GO:0005737">
    <property type="term" value="C:cytoplasm"/>
    <property type="evidence" value="ECO:0007669"/>
    <property type="project" value="TreeGrafter"/>
</dbReference>
<dbReference type="Ensembl" id="ENSELUT00000003283.3">
    <property type="protein sequence ID" value="ENSELUP00000009763.2"/>
    <property type="gene ID" value="ENSELUG00000010391.3"/>
</dbReference>
<dbReference type="GO" id="GO:0005856">
    <property type="term" value="C:cytoskeleton"/>
    <property type="evidence" value="ECO:0007669"/>
    <property type="project" value="UniProtKB-SubCell"/>
</dbReference>
<evidence type="ECO:0000256" key="5">
    <source>
        <dbReference type="ARBA" id="ARBA00023054"/>
    </source>
</evidence>
<dbReference type="Bgee" id="ENSELUG00000010391">
    <property type="expression patterns" value="Expressed in ovary and 14 other cell types or tissues"/>
</dbReference>
<proteinExistence type="inferred from homology"/>
<keyword evidence="5 7" id="KW-0175">Coiled coil</keyword>
<evidence type="ECO:0000256" key="3">
    <source>
        <dbReference type="ARBA" id="ARBA00022490"/>
    </source>
</evidence>
<name>A0A3P8XZ91_ESOLU</name>
<dbReference type="Proteomes" id="UP000265140">
    <property type="component" value="Chromosome 15"/>
</dbReference>
<comment type="similarity">
    <text evidence="2">Belongs to the TACC family.</text>
</comment>
<dbReference type="InterPro" id="IPR007707">
    <property type="entry name" value="TACC_C"/>
</dbReference>
<dbReference type="Gene3D" id="1.20.5.1700">
    <property type="match status" value="1"/>
</dbReference>
<keyword evidence="4" id="KW-0597">Phosphoprotein</keyword>
<organism evidence="10 11">
    <name type="scientific">Esox lucius</name>
    <name type="common">Northern pike</name>
    <dbReference type="NCBI Taxonomy" id="8010"/>
    <lineage>
        <taxon>Eukaryota</taxon>
        <taxon>Metazoa</taxon>
        <taxon>Chordata</taxon>
        <taxon>Craniata</taxon>
        <taxon>Vertebrata</taxon>
        <taxon>Euteleostomi</taxon>
        <taxon>Actinopterygii</taxon>
        <taxon>Neopterygii</taxon>
        <taxon>Teleostei</taxon>
        <taxon>Protacanthopterygii</taxon>
        <taxon>Esociformes</taxon>
        <taxon>Esocidae</taxon>
        <taxon>Esox</taxon>
    </lineage>
</organism>
<reference evidence="10" key="4">
    <citation type="submission" date="2025-09" db="UniProtKB">
        <authorList>
            <consortium name="Ensembl"/>
        </authorList>
    </citation>
    <scope>IDENTIFICATION</scope>
</reference>
<evidence type="ECO:0000256" key="7">
    <source>
        <dbReference type="SAM" id="Coils"/>
    </source>
</evidence>
<dbReference type="Pfam" id="PF05010">
    <property type="entry name" value="TACC_C"/>
    <property type="match status" value="1"/>
</dbReference>
<dbReference type="PANTHER" id="PTHR13924:SF4">
    <property type="entry name" value="TRANSFORMING ACIDIC COILED-COIL-CONTAINING PROTEIN 3"/>
    <property type="match status" value="1"/>
</dbReference>
<dbReference type="FunFam" id="1.20.5.1700:FF:000001">
    <property type="entry name" value="Transforming acidic coiled-coil-containing protein 1 isoform 2"/>
    <property type="match status" value="1"/>
</dbReference>
<evidence type="ECO:0000256" key="4">
    <source>
        <dbReference type="ARBA" id="ARBA00022553"/>
    </source>
</evidence>
<feature type="region of interest" description="Disordered" evidence="8">
    <location>
        <begin position="1"/>
        <end position="38"/>
    </location>
</feature>
<feature type="domain" description="Transforming acidic coiled-coil-containing protein C-terminal" evidence="9">
    <location>
        <begin position="181"/>
        <end position="319"/>
    </location>
</feature>
<keyword evidence="11" id="KW-1185">Reference proteome</keyword>
<evidence type="ECO:0000313" key="10">
    <source>
        <dbReference type="Ensembl" id="ENSELUP00000009763.2"/>
    </source>
</evidence>
<sequence length="325" mass="35912">MSSTAVNDENRGVCPGRKHSNSETSCDIFSLDQPTGRPSILRQSQAENLSNKTTAKGGKVCFQTPRRDPVTKRIVSPTKSVKMACDNESLHISTTEYVLPQEINNLTKSAVSSYPDDEMPIQSKGGYQIDFDNLDSINPFQVSAKMVPSPAGHSEVVEPQETPGHNELDVIETVSPLTQSDKIEMALDETLPFIPSAENSFGDISTSIQSSDSSVITMIKDPANELSNNEEMLKKCAQDYLARIKKEEQRYQTLKAHAEQKIGLANKEIAEVRSKLKSEVSALQAQLRREQLKAQSLENSLDQKVKETEELTNLCDELIAKVQKG</sequence>
<evidence type="ECO:0000313" key="11">
    <source>
        <dbReference type="Proteomes" id="UP000265140"/>
    </source>
</evidence>
<keyword evidence="3" id="KW-0963">Cytoplasm</keyword>
<keyword evidence="6" id="KW-0206">Cytoskeleton</keyword>
<protein>
    <recommendedName>
        <fullName evidence="9">Transforming acidic coiled-coil-containing protein C-terminal domain-containing protein</fullName>
    </recommendedName>
</protein>
<dbReference type="GO" id="GO:0007097">
    <property type="term" value="P:nuclear migration"/>
    <property type="evidence" value="ECO:0007669"/>
    <property type="project" value="TreeGrafter"/>
</dbReference>
<dbReference type="AlphaFoldDB" id="A0A3P8XZ91"/>
<reference evidence="10" key="2">
    <citation type="submission" date="2020-02" db="EMBL/GenBank/DDBJ databases">
        <title>Esox lucius (northern pike) genome, fEsoLuc1, primary haplotype.</title>
        <authorList>
            <person name="Myers G."/>
            <person name="Karagic N."/>
            <person name="Meyer A."/>
            <person name="Pippel M."/>
            <person name="Reichard M."/>
            <person name="Winkler S."/>
            <person name="Tracey A."/>
            <person name="Sims Y."/>
            <person name="Howe K."/>
            <person name="Rhie A."/>
            <person name="Formenti G."/>
            <person name="Durbin R."/>
            <person name="Fedrigo O."/>
            <person name="Jarvis E.D."/>
        </authorList>
    </citation>
    <scope>NUCLEOTIDE SEQUENCE [LARGE SCALE GENOMIC DNA]</scope>
</reference>
<evidence type="ECO:0000256" key="1">
    <source>
        <dbReference type="ARBA" id="ARBA00004245"/>
    </source>
</evidence>
<dbReference type="GO" id="GO:0021987">
    <property type="term" value="P:cerebral cortex development"/>
    <property type="evidence" value="ECO:0007669"/>
    <property type="project" value="TreeGrafter"/>
</dbReference>
<comment type="subcellular location">
    <subcellularLocation>
        <location evidence="1">Cytoplasm</location>
        <location evidence="1">Cytoskeleton</location>
    </subcellularLocation>
</comment>
<feature type="coiled-coil region" evidence="7">
    <location>
        <begin position="237"/>
        <end position="321"/>
    </location>
</feature>
<evidence type="ECO:0000256" key="2">
    <source>
        <dbReference type="ARBA" id="ARBA00009423"/>
    </source>
</evidence>
<dbReference type="GO" id="GO:0007052">
    <property type="term" value="P:mitotic spindle organization"/>
    <property type="evidence" value="ECO:0007669"/>
    <property type="project" value="InterPro"/>
</dbReference>
<reference evidence="11" key="1">
    <citation type="journal article" date="2014" name="PLoS ONE">
        <title>The genome and linkage map of the northern pike (Esox lucius): conserved synteny revealed between the salmonid sister group and the Neoteleostei.</title>
        <authorList>
            <person name="Rondeau E.B."/>
            <person name="Minkley D.R."/>
            <person name="Leong J.S."/>
            <person name="Messmer A.M."/>
            <person name="Jantzen J.R."/>
            <person name="von Schalburg K.R."/>
            <person name="Lemon C."/>
            <person name="Bird N.H."/>
            <person name="Koop B.F."/>
        </authorList>
    </citation>
    <scope>NUCLEOTIDE SEQUENCE</scope>
</reference>
<evidence type="ECO:0000256" key="8">
    <source>
        <dbReference type="SAM" id="MobiDB-lite"/>
    </source>
</evidence>
<reference evidence="10" key="3">
    <citation type="submission" date="2025-08" db="UniProtKB">
        <authorList>
            <consortium name="Ensembl"/>
        </authorList>
    </citation>
    <scope>IDENTIFICATION</scope>
</reference>
<dbReference type="GeneTree" id="ENSGT00940000158858"/>
<accession>A0A3P8XZ91</accession>